<keyword evidence="4" id="KW-1185">Reference proteome</keyword>
<dbReference type="AlphaFoldDB" id="A0AAW1LAX8"/>
<protein>
    <submittedName>
        <fullName evidence="3">Transposase IS4</fullName>
    </submittedName>
</protein>
<feature type="compositionally biased region" description="Acidic residues" evidence="1">
    <location>
        <begin position="45"/>
        <end position="54"/>
    </location>
</feature>
<feature type="domain" description="PiggyBac transposable element-derived protein" evidence="2">
    <location>
        <begin position="230"/>
        <end position="335"/>
    </location>
</feature>
<dbReference type="PANTHER" id="PTHR46599:SF3">
    <property type="entry name" value="PIGGYBAC TRANSPOSABLE ELEMENT-DERIVED PROTEIN 4"/>
    <property type="match status" value="1"/>
</dbReference>
<feature type="domain" description="PiggyBac transposable element-derived protein" evidence="2">
    <location>
        <begin position="141"/>
        <end position="228"/>
    </location>
</feature>
<sequence>MSRRPLLQKELEELAKKIMDFDSDESSIEPFSGSDSDSYRPSDSSADDSDDDFEEPARGIKNKQKSHFIEASASLTQTNQNEPKTGSFGDSELSQTSTPQPTLSECGQRWGPIARNYKAIPSCTLASGIKPEVAALLANASPGEFYEAIVDDSIVSYIADQTNHYASCFLLETDASGNSRYHNWVPTTKSEIKHFLGLVAWMGLVKVPTLADYWSTDPLLNFSFSRSVFSCTGYTYNIIIYAGKENGERVTPEDIVTFLTQDIIGVGRTLVTDNWYTSLPLAKRMLDSDTHLIGTIRKNRKGLPKEVVDRKPKKGEVAAMENKDGITVLKWKDQSCRQETQKGRSCRHGEQRWNNSTEVERPKRCTYTVYKA</sequence>
<proteinExistence type="predicted"/>
<evidence type="ECO:0000313" key="4">
    <source>
        <dbReference type="Proteomes" id="UP001458880"/>
    </source>
</evidence>
<reference evidence="3 4" key="1">
    <citation type="journal article" date="2024" name="BMC Genomics">
        <title>De novo assembly and annotation of Popillia japonica's genome with initial clues to its potential as an invasive pest.</title>
        <authorList>
            <person name="Cucini C."/>
            <person name="Boschi S."/>
            <person name="Funari R."/>
            <person name="Cardaioli E."/>
            <person name="Iannotti N."/>
            <person name="Marturano G."/>
            <person name="Paoli F."/>
            <person name="Bruttini M."/>
            <person name="Carapelli A."/>
            <person name="Frati F."/>
            <person name="Nardi F."/>
        </authorList>
    </citation>
    <scope>NUCLEOTIDE SEQUENCE [LARGE SCALE GENOMIC DNA]</scope>
    <source>
        <strain evidence="3">DMR45628</strain>
    </source>
</reference>
<name>A0AAW1LAX8_POPJA</name>
<dbReference type="Pfam" id="PF13843">
    <property type="entry name" value="DDE_Tnp_1_7"/>
    <property type="match status" value="2"/>
</dbReference>
<gene>
    <name evidence="3" type="ORF">QE152_g13949</name>
</gene>
<evidence type="ECO:0000256" key="1">
    <source>
        <dbReference type="SAM" id="MobiDB-lite"/>
    </source>
</evidence>
<feature type="region of interest" description="Disordered" evidence="1">
    <location>
        <begin position="18"/>
        <end position="106"/>
    </location>
</feature>
<feature type="compositionally biased region" description="Low complexity" evidence="1">
    <location>
        <begin position="32"/>
        <end position="44"/>
    </location>
</feature>
<evidence type="ECO:0000313" key="3">
    <source>
        <dbReference type="EMBL" id="KAK9731086.1"/>
    </source>
</evidence>
<dbReference type="Proteomes" id="UP001458880">
    <property type="component" value="Unassembled WGS sequence"/>
</dbReference>
<dbReference type="InterPro" id="IPR029526">
    <property type="entry name" value="PGBD"/>
</dbReference>
<feature type="compositionally biased region" description="Polar residues" evidence="1">
    <location>
        <begin position="92"/>
        <end position="105"/>
    </location>
</feature>
<evidence type="ECO:0000259" key="2">
    <source>
        <dbReference type="Pfam" id="PF13843"/>
    </source>
</evidence>
<dbReference type="PANTHER" id="PTHR46599">
    <property type="entry name" value="PIGGYBAC TRANSPOSABLE ELEMENT-DERIVED PROTEIN 4"/>
    <property type="match status" value="1"/>
</dbReference>
<feature type="compositionally biased region" description="Polar residues" evidence="1">
    <location>
        <begin position="73"/>
        <end position="84"/>
    </location>
</feature>
<dbReference type="EMBL" id="JASPKY010000138">
    <property type="protein sequence ID" value="KAK9731086.1"/>
    <property type="molecule type" value="Genomic_DNA"/>
</dbReference>
<organism evidence="3 4">
    <name type="scientific">Popillia japonica</name>
    <name type="common">Japanese beetle</name>
    <dbReference type="NCBI Taxonomy" id="7064"/>
    <lineage>
        <taxon>Eukaryota</taxon>
        <taxon>Metazoa</taxon>
        <taxon>Ecdysozoa</taxon>
        <taxon>Arthropoda</taxon>
        <taxon>Hexapoda</taxon>
        <taxon>Insecta</taxon>
        <taxon>Pterygota</taxon>
        <taxon>Neoptera</taxon>
        <taxon>Endopterygota</taxon>
        <taxon>Coleoptera</taxon>
        <taxon>Polyphaga</taxon>
        <taxon>Scarabaeiformia</taxon>
        <taxon>Scarabaeidae</taxon>
        <taxon>Rutelinae</taxon>
        <taxon>Popillia</taxon>
    </lineage>
</organism>
<comment type="caution">
    <text evidence="3">The sequence shown here is derived from an EMBL/GenBank/DDBJ whole genome shotgun (WGS) entry which is preliminary data.</text>
</comment>
<accession>A0AAW1LAX8</accession>